<reference evidence="4 5" key="1">
    <citation type="journal article" date="2020" name="ISME J.">
        <title>Uncovering the hidden diversity of litter-decomposition mechanisms in mushroom-forming fungi.</title>
        <authorList>
            <person name="Floudas D."/>
            <person name="Bentzer J."/>
            <person name="Ahren D."/>
            <person name="Johansson T."/>
            <person name="Persson P."/>
            <person name="Tunlid A."/>
        </authorList>
    </citation>
    <scope>NUCLEOTIDE SEQUENCE [LARGE SCALE GENOMIC DNA]</scope>
    <source>
        <strain evidence="4 5">CBS 175.51</strain>
    </source>
</reference>
<dbReference type="EMBL" id="JAACJK010000111">
    <property type="protein sequence ID" value="KAF5332192.1"/>
    <property type="molecule type" value="Genomic_DNA"/>
</dbReference>
<feature type="transmembrane region" description="Helical" evidence="2">
    <location>
        <begin position="95"/>
        <end position="117"/>
    </location>
</feature>
<evidence type="ECO:0000313" key="4">
    <source>
        <dbReference type="EMBL" id="KAF5332192.1"/>
    </source>
</evidence>
<proteinExistence type="predicted"/>
<dbReference type="Pfam" id="PF20151">
    <property type="entry name" value="DUF6533"/>
    <property type="match status" value="1"/>
</dbReference>
<organism evidence="4 5">
    <name type="scientific">Ephemerocybe angulata</name>
    <dbReference type="NCBI Taxonomy" id="980116"/>
    <lineage>
        <taxon>Eukaryota</taxon>
        <taxon>Fungi</taxon>
        <taxon>Dikarya</taxon>
        <taxon>Basidiomycota</taxon>
        <taxon>Agaricomycotina</taxon>
        <taxon>Agaricomycetes</taxon>
        <taxon>Agaricomycetidae</taxon>
        <taxon>Agaricales</taxon>
        <taxon>Agaricineae</taxon>
        <taxon>Psathyrellaceae</taxon>
        <taxon>Ephemerocybe</taxon>
    </lineage>
</organism>
<evidence type="ECO:0000256" key="2">
    <source>
        <dbReference type="SAM" id="Phobius"/>
    </source>
</evidence>
<keyword evidence="2" id="KW-0812">Transmembrane</keyword>
<feature type="transmembrane region" description="Helical" evidence="2">
    <location>
        <begin position="12"/>
        <end position="37"/>
    </location>
</feature>
<feature type="transmembrane region" description="Helical" evidence="2">
    <location>
        <begin position="124"/>
        <end position="144"/>
    </location>
</feature>
<evidence type="ECO:0000313" key="5">
    <source>
        <dbReference type="Proteomes" id="UP000541558"/>
    </source>
</evidence>
<keyword evidence="5" id="KW-1185">Reference proteome</keyword>
<feature type="transmembrane region" description="Helical" evidence="2">
    <location>
        <begin position="225"/>
        <end position="244"/>
    </location>
</feature>
<protein>
    <recommendedName>
        <fullName evidence="3">DUF6533 domain-containing protein</fullName>
    </recommendedName>
</protein>
<dbReference type="AlphaFoldDB" id="A0A8H5BZ18"/>
<evidence type="ECO:0000256" key="1">
    <source>
        <dbReference type="SAM" id="MobiDB-lite"/>
    </source>
</evidence>
<dbReference type="InterPro" id="IPR045340">
    <property type="entry name" value="DUF6533"/>
</dbReference>
<accession>A0A8H5BZ18</accession>
<dbReference type="OrthoDB" id="3035007at2759"/>
<dbReference type="Proteomes" id="UP000541558">
    <property type="component" value="Unassembled WGS sequence"/>
</dbReference>
<feature type="domain" description="DUF6533" evidence="3">
    <location>
        <begin position="23"/>
        <end position="67"/>
    </location>
</feature>
<feature type="transmembrane region" description="Helical" evidence="2">
    <location>
        <begin position="183"/>
        <end position="205"/>
    </location>
</feature>
<comment type="caution">
    <text evidence="4">The sequence shown here is derived from an EMBL/GenBank/DDBJ whole genome shotgun (WGS) entry which is preliminary data.</text>
</comment>
<feature type="transmembrane region" description="Helical" evidence="2">
    <location>
        <begin position="57"/>
        <end position="75"/>
    </location>
</feature>
<keyword evidence="2" id="KW-0472">Membrane</keyword>
<name>A0A8H5BZ18_9AGAR</name>
<feature type="region of interest" description="Disordered" evidence="1">
    <location>
        <begin position="282"/>
        <end position="328"/>
    </location>
</feature>
<sequence length="328" mass="36396">MALSPEELAEFIYLFNMSITLEYIYLSFISAYIYHYLATFAEEVSSIWPQRWRTGKVLFVIARYVPMALIVLLVLEMRVWVIYTPKACEGISHGVHITSKLSCTAAELVLLLCLHALLGARRRYLVLMIVVYLGLTLGAIGLLVKVYSEEARALPTTRLDRDLGYPCEWVGEFSPAAIRGRIMASYVAFTKAVCIAIFALAVLYIRYRSQAGSLIRVIRRDGGAYIFAFTAIRLAHTLIAAFGVGRGHEFYSFSVPIIDGYPCVSSSPPDVQTRVTSIMFDGGNSDHGGESVDEEDDMSGEPKGRVAYAGIGQRRNLEKESSNISDSV</sequence>
<evidence type="ECO:0000259" key="3">
    <source>
        <dbReference type="Pfam" id="PF20151"/>
    </source>
</evidence>
<gene>
    <name evidence="4" type="ORF">D9611_008001</name>
</gene>
<keyword evidence="2" id="KW-1133">Transmembrane helix</keyword>